<reference evidence="1" key="2">
    <citation type="journal article" date="2022" name="Microb. Genom.">
        <title>A chromosome-scale genome assembly of the tomato pathogen Cladosporium fulvum reveals a compartmentalized genome architecture and the presence of a dispensable chromosome.</title>
        <authorList>
            <person name="Zaccaron A.Z."/>
            <person name="Chen L.H."/>
            <person name="Samaras A."/>
            <person name="Stergiopoulos I."/>
        </authorList>
    </citation>
    <scope>NUCLEOTIDE SEQUENCE</scope>
    <source>
        <strain evidence="1">Race5_Kim</strain>
    </source>
</reference>
<keyword evidence="2" id="KW-1185">Reference proteome</keyword>
<evidence type="ECO:0000313" key="1">
    <source>
        <dbReference type="EMBL" id="UJO21388.1"/>
    </source>
</evidence>
<reference evidence="1" key="1">
    <citation type="submission" date="2021-12" db="EMBL/GenBank/DDBJ databases">
        <authorList>
            <person name="Zaccaron A."/>
            <person name="Stergiopoulos I."/>
        </authorList>
    </citation>
    <scope>NUCLEOTIDE SEQUENCE</scope>
    <source>
        <strain evidence="1">Race5_Kim</strain>
    </source>
</reference>
<organism evidence="1 2">
    <name type="scientific">Passalora fulva</name>
    <name type="common">Tomato leaf mold</name>
    <name type="synonym">Cladosporium fulvum</name>
    <dbReference type="NCBI Taxonomy" id="5499"/>
    <lineage>
        <taxon>Eukaryota</taxon>
        <taxon>Fungi</taxon>
        <taxon>Dikarya</taxon>
        <taxon>Ascomycota</taxon>
        <taxon>Pezizomycotina</taxon>
        <taxon>Dothideomycetes</taxon>
        <taxon>Dothideomycetidae</taxon>
        <taxon>Mycosphaerellales</taxon>
        <taxon>Mycosphaerellaceae</taxon>
        <taxon>Fulvia</taxon>
    </lineage>
</organism>
<evidence type="ECO:0000313" key="2">
    <source>
        <dbReference type="Proteomes" id="UP000756132"/>
    </source>
</evidence>
<dbReference type="AlphaFoldDB" id="A0A9Q8PF86"/>
<protein>
    <submittedName>
        <fullName evidence="1">Uncharacterized protein</fullName>
    </submittedName>
</protein>
<name>A0A9Q8PF86_PASFU</name>
<dbReference type="OrthoDB" id="3650810at2759"/>
<dbReference type="Proteomes" id="UP000756132">
    <property type="component" value="Chromosome 8"/>
</dbReference>
<sequence length="111" mass="12861">MRLIGIEILGICSFSALDAQQSRIFTPTMTPPTSQDLRRRLEALPQELYDQIYDFTFTCGTVHVITKSWRPSHLLYVDRSSRNTFANAYFSSSSIFLLDDPQPHLHIKRRL</sequence>
<dbReference type="GeneID" id="71990775"/>
<gene>
    <name evidence="1" type="ORF">CLAFUR5_10897</name>
</gene>
<accession>A0A9Q8PF86</accession>
<dbReference type="RefSeq" id="XP_047765754.1">
    <property type="nucleotide sequence ID" value="XM_047910045.1"/>
</dbReference>
<dbReference type="KEGG" id="ffu:CLAFUR5_10897"/>
<dbReference type="EMBL" id="CP090170">
    <property type="protein sequence ID" value="UJO21388.1"/>
    <property type="molecule type" value="Genomic_DNA"/>
</dbReference>
<proteinExistence type="predicted"/>